<dbReference type="EMBL" id="JBFRYC010000002">
    <property type="protein sequence ID" value="MEX1660856.1"/>
    <property type="molecule type" value="Genomic_DNA"/>
</dbReference>
<comment type="subcellular location">
    <subcellularLocation>
        <location evidence="1">Periplasm</location>
    </subcellularLocation>
</comment>
<dbReference type="InterPro" id="IPR039424">
    <property type="entry name" value="SBP_5"/>
</dbReference>
<feature type="domain" description="Solute-binding protein family 5" evidence="4">
    <location>
        <begin position="149"/>
        <end position="551"/>
    </location>
</feature>
<organism evidence="5 6">
    <name type="scientific">Thioclava arctica</name>
    <dbReference type="NCBI Taxonomy" id="3238301"/>
    <lineage>
        <taxon>Bacteria</taxon>
        <taxon>Pseudomonadati</taxon>
        <taxon>Pseudomonadota</taxon>
        <taxon>Alphaproteobacteria</taxon>
        <taxon>Rhodobacterales</taxon>
        <taxon>Paracoccaceae</taxon>
        <taxon>Thioclava</taxon>
    </lineage>
</organism>
<dbReference type="InterPro" id="IPR000914">
    <property type="entry name" value="SBP_5_dom"/>
</dbReference>
<dbReference type="InterPro" id="IPR030678">
    <property type="entry name" value="Peptide/Ni-bd"/>
</dbReference>
<proteinExistence type="inferred from homology"/>
<dbReference type="SUPFAM" id="SSF53850">
    <property type="entry name" value="Periplasmic binding protein-like II"/>
    <property type="match status" value="1"/>
</dbReference>
<dbReference type="Gene3D" id="3.10.105.10">
    <property type="entry name" value="Dipeptide-binding Protein, Domain 3"/>
    <property type="match status" value="1"/>
</dbReference>
<reference evidence="5 6" key="1">
    <citation type="journal article" date="2011" name="Int. J. Syst. Evol. Microbiol.">
        <title>Zhongshania antarctica gen. nov., sp. nov. and Zhongshania guokunii sp. nov., gammaproteobacteria respectively isolated from coastal attached (fast) ice and surface seawater of the Antarctic.</title>
        <authorList>
            <person name="Li H.J."/>
            <person name="Zhang X.Y."/>
            <person name="Chen C.X."/>
            <person name="Zhang Y.J."/>
            <person name="Gao Z.M."/>
            <person name="Yu Y."/>
            <person name="Chen X.L."/>
            <person name="Chen B."/>
            <person name="Zhang Y.Z."/>
        </authorList>
    </citation>
    <scope>NUCLEOTIDE SEQUENCE [LARGE SCALE GENOMIC DNA]</scope>
    <source>
        <strain evidence="5 6">15-R06ZXC-3</strain>
    </source>
</reference>
<evidence type="ECO:0000256" key="1">
    <source>
        <dbReference type="ARBA" id="ARBA00004418"/>
    </source>
</evidence>
<keyword evidence="6" id="KW-1185">Reference proteome</keyword>
<comment type="caution">
    <text evidence="5">The sequence shown here is derived from an EMBL/GenBank/DDBJ whole genome shotgun (WGS) entry which is preliminary data.</text>
</comment>
<sequence>MKARVAVRTNEITHQDRIAGSALALIAGALIWVGLAFGAHAQDTATQDTATATTPADASGDVVTTYGIATLGSLKYPADFANLDYVNPDAPKGGEISEWAPGGFDNYNPYSIQGRAAALASAPLESLMEGTADTVGELYCLLCKSLQYPASKDWVIFTLRDGIKFSDGSPLTADDVVFSYEQLRDKGLSSFRAVIAQQVKSAEVIDPSHIKFTFMPDYPRRDIIQAVGGLPVFSKAQFEKDKIDLSQTSDVPFIGSGPYMFDAAKDNRTVSWKRNPDYWGANLPINKGRANFDRIRIEYYGDYQSAFEGFKGGTYTFRNEASSSIWANGYTFPAVEKGEVVKAELPDGNIASGQAFVINLRRPKFDDIRVREALGLMFNFEWSNETLFYGLYDRVESIWENSDLQAQGKPSAAELKLLTPLAGDLPAGILTDDAVVQPLSGKRQLDRKNMRKAAKLLEDAGWIVGSDGMRRNAKGETLSVAILNDSQTFDRVITPYVQNLRALGIDAKMERVDDSEFTNRERSHDFDMITAHLGQDYIPGSNLQQYFGSKSTDDVFNKMGLQNPAIDALIKLVEQAKTHDELEPRVHALDRALRSLRFWVPQWYKPSHTVAYYDMYEHPAALPPYSLGELDFWWYDAEKAKKLKASGAL</sequence>
<dbReference type="Pfam" id="PF00496">
    <property type="entry name" value="SBP_bac_5"/>
    <property type="match status" value="1"/>
</dbReference>
<dbReference type="Proteomes" id="UP001557465">
    <property type="component" value="Unassembled WGS sequence"/>
</dbReference>
<gene>
    <name evidence="5" type="ORF">AB4874_04215</name>
</gene>
<dbReference type="PANTHER" id="PTHR30290">
    <property type="entry name" value="PERIPLASMIC BINDING COMPONENT OF ABC TRANSPORTER"/>
    <property type="match status" value="1"/>
</dbReference>
<evidence type="ECO:0000256" key="3">
    <source>
        <dbReference type="ARBA" id="ARBA00022729"/>
    </source>
</evidence>
<dbReference type="Gene3D" id="3.40.190.10">
    <property type="entry name" value="Periplasmic binding protein-like II"/>
    <property type="match status" value="1"/>
</dbReference>
<accession>A0ABV3TGZ6</accession>
<name>A0ABV3TGZ6_9RHOB</name>
<keyword evidence="3" id="KW-0732">Signal</keyword>
<evidence type="ECO:0000313" key="6">
    <source>
        <dbReference type="Proteomes" id="UP001557465"/>
    </source>
</evidence>
<evidence type="ECO:0000259" key="4">
    <source>
        <dbReference type="Pfam" id="PF00496"/>
    </source>
</evidence>
<evidence type="ECO:0000313" key="5">
    <source>
        <dbReference type="EMBL" id="MEX1660856.1"/>
    </source>
</evidence>
<dbReference type="PIRSF" id="PIRSF002741">
    <property type="entry name" value="MppA"/>
    <property type="match status" value="1"/>
</dbReference>
<dbReference type="CDD" id="cd08497">
    <property type="entry name" value="MbnE-like"/>
    <property type="match status" value="1"/>
</dbReference>
<dbReference type="PANTHER" id="PTHR30290:SF64">
    <property type="entry name" value="ABC TRANSPORTER PERIPLASMIC BINDING PROTEIN"/>
    <property type="match status" value="1"/>
</dbReference>
<comment type="similarity">
    <text evidence="2">Belongs to the bacterial solute-binding protein 5 family.</text>
</comment>
<evidence type="ECO:0000256" key="2">
    <source>
        <dbReference type="ARBA" id="ARBA00005695"/>
    </source>
</evidence>
<protein>
    <submittedName>
        <fullName evidence="5">Extracellular solute-binding protein</fullName>
    </submittedName>
</protein>